<evidence type="ECO:0000313" key="2">
    <source>
        <dbReference type="Proteomes" id="UP001163223"/>
    </source>
</evidence>
<sequence length="129" mass="14841">MEFKMRKIVLAGFALLFAASPVLTAVDASAQSRWHTERQLREERRELRDARRDVRRLERQLDRRDDRRHARPAWVRKGGRYAGGGVVVRDYRRYGLHAPGRGQHWVRVNNDYLLVAAVGGLIGAIIAGR</sequence>
<keyword evidence="2" id="KW-1185">Reference proteome</keyword>
<evidence type="ECO:0000313" key="1">
    <source>
        <dbReference type="EMBL" id="WAJ27500.1"/>
    </source>
</evidence>
<name>A0ACD4NLI8_9HYPH</name>
<reference evidence="1" key="1">
    <citation type="submission" date="2022-11" db="EMBL/GenBank/DDBJ databases">
        <title>beta-Carotene-producing bacterium, Jeongeuplla avenae sp. nov., alleviates the salt stress of Arabidopsis seedlings.</title>
        <authorList>
            <person name="Jiang L."/>
            <person name="Lee J."/>
        </authorList>
    </citation>
    <scope>NUCLEOTIDE SEQUENCE</scope>
    <source>
        <strain evidence="1">DY_R2A_6</strain>
    </source>
</reference>
<dbReference type="Proteomes" id="UP001163223">
    <property type="component" value="Chromosome"/>
</dbReference>
<protein>
    <submittedName>
        <fullName evidence="1">RcnB family protein</fullName>
    </submittedName>
</protein>
<accession>A0ACD4NLI8</accession>
<dbReference type="EMBL" id="CP113520">
    <property type="protein sequence ID" value="WAJ27500.1"/>
    <property type="molecule type" value="Genomic_DNA"/>
</dbReference>
<gene>
    <name evidence="1" type="ORF">OXU80_22060</name>
</gene>
<organism evidence="1 2">
    <name type="scientific">Antarcticirhabdus aurantiaca</name>
    <dbReference type="NCBI Taxonomy" id="2606717"/>
    <lineage>
        <taxon>Bacteria</taxon>
        <taxon>Pseudomonadati</taxon>
        <taxon>Pseudomonadota</taxon>
        <taxon>Alphaproteobacteria</taxon>
        <taxon>Hyphomicrobiales</taxon>
        <taxon>Aurantimonadaceae</taxon>
        <taxon>Antarcticirhabdus</taxon>
    </lineage>
</organism>
<proteinExistence type="predicted"/>